<reference evidence="1 2" key="1">
    <citation type="submission" date="2019-06" db="EMBL/GenBank/DDBJ databases">
        <title>Sequencing the genomes of 1000 actinobacteria strains.</title>
        <authorList>
            <person name="Klenk H.-P."/>
        </authorList>
    </citation>
    <scope>NUCLEOTIDE SEQUENCE [LARGE SCALE GENOMIC DNA]</scope>
    <source>
        <strain evidence="1 2">DSM 45015</strain>
    </source>
</reference>
<dbReference type="RefSeq" id="WP_170181637.1">
    <property type="nucleotide sequence ID" value="NZ_VFQC01000002.1"/>
</dbReference>
<protein>
    <submittedName>
        <fullName evidence="1">Uncharacterized protein</fullName>
    </submittedName>
</protein>
<accession>A0A543N9H3</accession>
<sequence>MTLVITPNVDRTAAVLALSLDMPHGPLAAGGGAFTLLLRSGPAALQYLRPSG</sequence>
<gene>
    <name evidence="1" type="ORF">FHX37_3794</name>
</gene>
<dbReference type="AlphaFoldDB" id="A0A543N9H3"/>
<organism evidence="1 2">
    <name type="scientific">Haloactinospora alba</name>
    <dbReference type="NCBI Taxonomy" id="405555"/>
    <lineage>
        <taxon>Bacteria</taxon>
        <taxon>Bacillati</taxon>
        <taxon>Actinomycetota</taxon>
        <taxon>Actinomycetes</taxon>
        <taxon>Streptosporangiales</taxon>
        <taxon>Nocardiopsidaceae</taxon>
        <taxon>Haloactinospora</taxon>
    </lineage>
</organism>
<dbReference type="Proteomes" id="UP000317422">
    <property type="component" value="Unassembled WGS sequence"/>
</dbReference>
<name>A0A543N9H3_9ACTN</name>
<evidence type="ECO:0000313" key="2">
    <source>
        <dbReference type="Proteomes" id="UP000317422"/>
    </source>
</evidence>
<proteinExistence type="predicted"/>
<evidence type="ECO:0000313" key="1">
    <source>
        <dbReference type="EMBL" id="TQN28449.1"/>
    </source>
</evidence>
<dbReference type="EMBL" id="VFQC01000002">
    <property type="protein sequence ID" value="TQN28449.1"/>
    <property type="molecule type" value="Genomic_DNA"/>
</dbReference>
<keyword evidence="2" id="KW-1185">Reference proteome</keyword>
<comment type="caution">
    <text evidence="1">The sequence shown here is derived from an EMBL/GenBank/DDBJ whole genome shotgun (WGS) entry which is preliminary data.</text>
</comment>